<dbReference type="EMBL" id="SDEE01000747">
    <property type="protein sequence ID" value="RXW14192.1"/>
    <property type="molecule type" value="Genomic_DNA"/>
</dbReference>
<dbReference type="Proteomes" id="UP000290288">
    <property type="component" value="Unassembled WGS sequence"/>
</dbReference>
<gene>
    <name evidence="1" type="ORF">EST38_g11663</name>
</gene>
<dbReference type="AlphaFoldDB" id="A0A4Q2D5T6"/>
<protein>
    <submittedName>
        <fullName evidence="1">Uncharacterized protein</fullName>
    </submittedName>
</protein>
<evidence type="ECO:0000313" key="1">
    <source>
        <dbReference type="EMBL" id="RXW14192.1"/>
    </source>
</evidence>
<sequence>MAPLPCTKERLKVLMADAKFYSKLQEGNTSMVRCAFIGTDLPSTRVVRVPVNCGPNDAPRAFDVAYRVYVNTILPQDSLVYNLDESLVEVPQWPIDSARLTPYMYTIFKSNNPIDRRNNLLRSFGGGNSLNVRGSLLVVKTDREGFVCPVTPADTYFIEVMVVDRHIARQEIRIRIRDVIGPFIDEDEFDVFLQLLNAIGGGIVGSVARRLLARKSLFMDKAYEYGTEGQYDVSRDLNIAFRKGEMDKAKDCFAALGYTEWEDRTIYGAYKSVLSAFAVGTKRLRSVDGARKFTVTLSESNGGLMQVVLSSPFTAQTNLVTATTVYSVFPNLATANYTIKTDNKAHSLCTSTLSLLRHGVQQLVLDPTLRYILSCLSAQDGRRQGGGQYSLEHYF</sequence>
<keyword evidence="2" id="KW-1185">Reference proteome</keyword>
<comment type="caution">
    <text evidence="1">The sequence shown here is derived from an EMBL/GenBank/DDBJ whole genome shotgun (WGS) entry which is preliminary data.</text>
</comment>
<proteinExistence type="predicted"/>
<dbReference type="OrthoDB" id="2996353at2759"/>
<organism evidence="1 2">
    <name type="scientific">Candolleomyces aberdarensis</name>
    <dbReference type="NCBI Taxonomy" id="2316362"/>
    <lineage>
        <taxon>Eukaryota</taxon>
        <taxon>Fungi</taxon>
        <taxon>Dikarya</taxon>
        <taxon>Basidiomycota</taxon>
        <taxon>Agaricomycotina</taxon>
        <taxon>Agaricomycetes</taxon>
        <taxon>Agaricomycetidae</taxon>
        <taxon>Agaricales</taxon>
        <taxon>Agaricineae</taxon>
        <taxon>Psathyrellaceae</taxon>
        <taxon>Candolleomyces</taxon>
    </lineage>
</organism>
<name>A0A4Q2D5T6_9AGAR</name>
<reference evidence="1 2" key="1">
    <citation type="submission" date="2019-01" db="EMBL/GenBank/DDBJ databases">
        <title>Draft genome sequence of Psathyrella aberdarensis IHI B618.</title>
        <authorList>
            <person name="Buettner E."/>
            <person name="Kellner H."/>
        </authorList>
    </citation>
    <scope>NUCLEOTIDE SEQUENCE [LARGE SCALE GENOMIC DNA]</scope>
    <source>
        <strain evidence="1 2">IHI B618</strain>
    </source>
</reference>
<accession>A0A4Q2D5T6</accession>
<evidence type="ECO:0000313" key="2">
    <source>
        <dbReference type="Proteomes" id="UP000290288"/>
    </source>
</evidence>